<proteinExistence type="predicted"/>
<dbReference type="PANTHER" id="PTHR21663:SF1">
    <property type="entry name" value="HEAT REPEAT-CONTAINING PROTEIN 5A"/>
    <property type="match status" value="1"/>
</dbReference>
<dbReference type="InterPro" id="IPR040108">
    <property type="entry name" value="Laa1/Sip1/HEATR5"/>
</dbReference>
<feature type="region of interest" description="Disordered" evidence="1">
    <location>
        <begin position="88"/>
        <end position="126"/>
    </location>
</feature>
<reference evidence="3" key="1">
    <citation type="submission" date="2024-04" db="EMBL/GenBank/DDBJ databases">
        <title>Salinicola lusitanus LLJ914,a marine bacterium isolated from the Okinawa Trough.</title>
        <authorList>
            <person name="Li J."/>
        </authorList>
    </citation>
    <scope>NUCLEOTIDE SEQUENCE [LARGE SCALE GENOMIC DNA]</scope>
</reference>
<dbReference type="Pfam" id="PF25468">
    <property type="entry name" value="HEAT_HEATR5A"/>
    <property type="match status" value="1"/>
</dbReference>
<keyword evidence="3" id="KW-1185">Reference proteome</keyword>
<evidence type="ECO:0000256" key="1">
    <source>
        <dbReference type="SAM" id="MobiDB-lite"/>
    </source>
</evidence>
<dbReference type="GO" id="GO:0005794">
    <property type="term" value="C:Golgi apparatus"/>
    <property type="evidence" value="ECO:0007669"/>
    <property type="project" value="TreeGrafter"/>
</dbReference>
<dbReference type="AlphaFoldDB" id="A0AAW0MM08"/>
<dbReference type="GO" id="GO:0016020">
    <property type="term" value="C:membrane"/>
    <property type="evidence" value="ECO:0007669"/>
    <property type="project" value="TreeGrafter"/>
</dbReference>
<protein>
    <recommendedName>
        <fullName evidence="4">Neurochondrin</fullName>
    </recommendedName>
</protein>
<accession>A0AAW0MM08</accession>
<dbReference type="Proteomes" id="UP001460270">
    <property type="component" value="Unassembled WGS sequence"/>
</dbReference>
<dbReference type="GO" id="GO:0005829">
    <property type="term" value="C:cytosol"/>
    <property type="evidence" value="ECO:0007669"/>
    <property type="project" value="GOC"/>
</dbReference>
<dbReference type="GO" id="GO:0042147">
    <property type="term" value="P:retrograde transport, endosome to Golgi"/>
    <property type="evidence" value="ECO:0007669"/>
    <property type="project" value="TreeGrafter"/>
</dbReference>
<dbReference type="GO" id="GO:0008104">
    <property type="term" value="P:intracellular protein localization"/>
    <property type="evidence" value="ECO:0007669"/>
    <property type="project" value="TreeGrafter"/>
</dbReference>
<evidence type="ECO:0008006" key="4">
    <source>
        <dbReference type="Google" id="ProtNLM"/>
    </source>
</evidence>
<dbReference type="InterPro" id="IPR016024">
    <property type="entry name" value="ARM-type_fold"/>
</dbReference>
<dbReference type="PANTHER" id="PTHR21663">
    <property type="entry name" value="HYPOTHETICAL HEAT DOMAIN-CONTAINING"/>
    <property type="match status" value="1"/>
</dbReference>
<organism evidence="2 3">
    <name type="scientific">Mugilogobius chulae</name>
    <name type="common">yellowstripe goby</name>
    <dbReference type="NCBI Taxonomy" id="88201"/>
    <lineage>
        <taxon>Eukaryota</taxon>
        <taxon>Metazoa</taxon>
        <taxon>Chordata</taxon>
        <taxon>Craniata</taxon>
        <taxon>Vertebrata</taxon>
        <taxon>Euteleostomi</taxon>
        <taxon>Actinopterygii</taxon>
        <taxon>Neopterygii</taxon>
        <taxon>Teleostei</taxon>
        <taxon>Neoteleostei</taxon>
        <taxon>Acanthomorphata</taxon>
        <taxon>Gobiaria</taxon>
        <taxon>Gobiiformes</taxon>
        <taxon>Gobioidei</taxon>
        <taxon>Gobiidae</taxon>
        <taxon>Gobionellinae</taxon>
        <taxon>Mugilogobius</taxon>
    </lineage>
</organism>
<dbReference type="SUPFAM" id="SSF48371">
    <property type="entry name" value="ARM repeat"/>
    <property type="match status" value="1"/>
</dbReference>
<evidence type="ECO:0000313" key="3">
    <source>
        <dbReference type="Proteomes" id="UP001460270"/>
    </source>
</evidence>
<name>A0AAW0MM08_9GOBI</name>
<evidence type="ECO:0000313" key="2">
    <source>
        <dbReference type="EMBL" id="KAK7879214.1"/>
    </source>
</evidence>
<dbReference type="EMBL" id="JBBPFD010000316">
    <property type="protein sequence ID" value="KAK7879214.1"/>
    <property type="molecule type" value="Genomic_DNA"/>
</dbReference>
<dbReference type="GO" id="GO:0006897">
    <property type="term" value="P:endocytosis"/>
    <property type="evidence" value="ECO:0007669"/>
    <property type="project" value="TreeGrafter"/>
</dbReference>
<comment type="caution">
    <text evidence="2">The sequence shown here is derived from an EMBL/GenBank/DDBJ whole genome shotgun (WGS) entry which is preliminary data.</text>
</comment>
<feature type="compositionally biased region" description="Polar residues" evidence="1">
    <location>
        <begin position="115"/>
        <end position="126"/>
    </location>
</feature>
<feature type="region of interest" description="Disordered" evidence="1">
    <location>
        <begin position="312"/>
        <end position="334"/>
    </location>
</feature>
<gene>
    <name evidence="2" type="ORF">WMY93_034005</name>
</gene>
<dbReference type="GO" id="GO:0030139">
    <property type="term" value="C:endocytic vesicle"/>
    <property type="evidence" value="ECO:0007669"/>
    <property type="project" value="TreeGrafter"/>
</dbReference>
<sequence>MVTRESELVQKLVLDLLRRIVCATQENVREKRHSAEVDDGAAEKETLPVFGEGRDTGGLVPGKSLVFSALQICLRVLVRKLPRISPKLSGAKTRSQAGTRARPRPGARPGPRPDLQQQPGFEPSQTCPGRLGEVWSLSDSDCELVSSALFVLSELPSLCSPEGSVSVLPTVLYLLLGVLRELVHRPHHLQSPGPAGLVRSCLRSFRAVLSSPMSRQEKSRESWAQLLQSALSSVLLLWENDDPEVDLDRSSLLTALSQFLLCSSEVCSVSLCRLSLDKFICAIDSKDPQVQTVQLWSDSSRRWKDLVLRLRRNGSGSGGSESHRESGPGAEPENRPQLVSLLLRCSSRSYWMRTL</sequence>